<protein>
    <submittedName>
        <fullName evidence="2">TIGR04219 family outer membrane beta-barrel protein</fullName>
    </submittedName>
</protein>
<feature type="chain" id="PRO_5046319788" evidence="1">
    <location>
        <begin position="19"/>
        <end position="219"/>
    </location>
</feature>
<sequence length="219" mass="24828">MKILGCCLLFFVAFSTYAVDPFYSTQVGTQVWLGEVQGSGARSQPTNVPSLSLSLEHGFPILPNVSIRYTNLDESDVAYDAVAYTGYYRWLQQPFVRFDIGLTMTSFNRGEYLGQDGRMYEFDGDPLSLYAYGEVDLPYWPWALFGDIQTQLDGSRDLEYQDWSLGLQWLLPIQTGELAVQSGYRNSQLDLNHLSLSPQFDDPQAIKISGWFFGVLLTF</sequence>
<evidence type="ECO:0000256" key="1">
    <source>
        <dbReference type="SAM" id="SignalP"/>
    </source>
</evidence>
<comment type="caution">
    <text evidence="2">The sequence shown here is derived from an EMBL/GenBank/DDBJ whole genome shotgun (WGS) entry which is preliminary data.</text>
</comment>
<evidence type="ECO:0000313" key="3">
    <source>
        <dbReference type="Proteomes" id="UP001595384"/>
    </source>
</evidence>
<dbReference type="EMBL" id="JBHRSE010000054">
    <property type="protein sequence ID" value="MFC3023770.1"/>
    <property type="molecule type" value="Genomic_DNA"/>
</dbReference>
<accession>A0ABV7C6V5</accession>
<dbReference type="Proteomes" id="UP001595384">
    <property type="component" value="Unassembled WGS sequence"/>
</dbReference>
<keyword evidence="1" id="KW-0732">Signal</keyword>
<proteinExistence type="predicted"/>
<name>A0ABV7C6V5_9VIBR</name>
<feature type="signal peptide" evidence="1">
    <location>
        <begin position="1"/>
        <end position="18"/>
    </location>
</feature>
<dbReference type="NCBIfam" id="TIGR04219">
    <property type="entry name" value="OMP_w_GlyGly"/>
    <property type="match status" value="1"/>
</dbReference>
<dbReference type="InterPro" id="IPR026387">
    <property type="entry name" value="OMP_w_GlyGly"/>
</dbReference>
<dbReference type="RefSeq" id="WP_164711811.1">
    <property type="nucleotide sequence ID" value="NZ_AP024911.1"/>
</dbReference>
<gene>
    <name evidence="2" type="ORF">ACFODT_08025</name>
</gene>
<evidence type="ECO:0000313" key="2">
    <source>
        <dbReference type="EMBL" id="MFC3023770.1"/>
    </source>
</evidence>
<organism evidence="2 3">
    <name type="scientific">Vibrio zhugei</name>
    <dbReference type="NCBI Taxonomy" id="2479546"/>
    <lineage>
        <taxon>Bacteria</taxon>
        <taxon>Pseudomonadati</taxon>
        <taxon>Pseudomonadota</taxon>
        <taxon>Gammaproteobacteria</taxon>
        <taxon>Vibrionales</taxon>
        <taxon>Vibrionaceae</taxon>
        <taxon>Vibrio</taxon>
    </lineage>
</organism>
<keyword evidence="3" id="KW-1185">Reference proteome</keyword>
<reference evidence="3" key="1">
    <citation type="journal article" date="2019" name="Int. J. Syst. Evol. Microbiol.">
        <title>The Global Catalogue of Microorganisms (GCM) 10K type strain sequencing project: providing services to taxonomists for standard genome sequencing and annotation.</title>
        <authorList>
            <consortium name="The Broad Institute Genomics Platform"/>
            <consortium name="The Broad Institute Genome Sequencing Center for Infectious Disease"/>
            <person name="Wu L."/>
            <person name="Ma J."/>
        </authorList>
    </citation>
    <scope>NUCLEOTIDE SEQUENCE [LARGE SCALE GENOMIC DNA]</scope>
    <source>
        <strain evidence="3">KCTC 62784</strain>
    </source>
</reference>